<evidence type="ECO:0000259" key="1">
    <source>
        <dbReference type="Pfam" id="PF13304"/>
    </source>
</evidence>
<dbReference type="InterPro" id="IPR038729">
    <property type="entry name" value="Rad50/SbcC_AAA"/>
</dbReference>
<sequence>MSASAVQLVKRLVVQGFKRVEGEVELELSGLTVLYGPNASGKSSILCALQRLLHYVYGVRTACPQEVNYSARTLRVAGLVWVPGGYVEVEYGAEVDDYRVTRRRWFRVGPLVAEFFEGSTYVKCGDRKISISFAPYVAEGSLFSREAVRSGGLLGDVLRECGPFEVEVYEHSGAGGEISESVRIERRRHALSWLRDAVVKHVKVDEGVYEEFGWRPLQYMAETLVRHVRPPATLGAVRQSVAGLAKYGVRALDKFKEDLGYVFGEEIIDIAIDVSVEPASHGGEEIIEIAADVELVFRGGAFKLRQLSDGMLHVVNTLAEAYSAVYSLKEMKRWGIEPPPPLLIIDTPEFNIHVDWLYRLMELLLDLGVQVIVETHSGLLLAYALKYGVAYYVKDGKVKMLDVKSLKDIELFRSEYWAYQQVT</sequence>
<dbReference type="Proteomes" id="UP000001431">
    <property type="component" value="Chromosome"/>
</dbReference>
<dbReference type="GO" id="GO:0005524">
    <property type="term" value="F:ATP binding"/>
    <property type="evidence" value="ECO:0007669"/>
    <property type="project" value="InterPro"/>
</dbReference>
<dbReference type="GeneID" id="4909942"/>
<dbReference type="HOGENOM" id="CLU_736944_0_0_2"/>
<name>A3MST9_PYRCJ</name>
<dbReference type="EMBL" id="CP000561">
    <property type="protein sequence ID" value="ABO07706.1"/>
    <property type="molecule type" value="Genomic_DNA"/>
</dbReference>
<feature type="domain" description="Rad50/SbcC-type AAA" evidence="2">
    <location>
        <begin position="11"/>
        <end position="53"/>
    </location>
</feature>
<dbReference type="Pfam" id="PF13476">
    <property type="entry name" value="AAA_23"/>
    <property type="match status" value="1"/>
</dbReference>
<evidence type="ECO:0000313" key="4">
    <source>
        <dbReference type="Proteomes" id="UP000001431"/>
    </source>
</evidence>
<accession>A3MST9</accession>
<dbReference type="PANTHER" id="PTHR43581">
    <property type="entry name" value="ATP/GTP PHOSPHATASE"/>
    <property type="match status" value="1"/>
</dbReference>
<dbReference type="SUPFAM" id="SSF52540">
    <property type="entry name" value="P-loop containing nucleoside triphosphate hydrolases"/>
    <property type="match status" value="1"/>
</dbReference>
<organism evidence="3 4">
    <name type="scientific">Pyrobaculum calidifontis (strain DSM 21063 / JCM 11548 / VA1)</name>
    <dbReference type="NCBI Taxonomy" id="410359"/>
    <lineage>
        <taxon>Archaea</taxon>
        <taxon>Thermoproteota</taxon>
        <taxon>Thermoprotei</taxon>
        <taxon>Thermoproteales</taxon>
        <taxon>Thermoproteaceae</taxon>
        <taxon>Pyrobaculum</taxon>
    </lineage>
</organism>
<dbReference type="InterPro" id="IPR003959">
    <property type="entry name" value="ATPase_AAA_core"/>
</dbReference>
<dbReference type="InterPro" id="IPR027417">
    <property type="entry name" value="P-loop_NTPase"/>
</dbReference>
<dbReference type="GO" id="GO:0006302">
    <property type="term" value="P:double-strand break repair"/>
    <property type="evidence" value="ECO:0007669"/>
    <property type="project" value="InterPro"/>
</dbReference>
<evidence type="ECO:0000259" key="2">
    <source>
        <dbReference type="Pfam" id="PF13476"/>
    </source>
</evidence>
<dbReference type="InterPro" id="IPR051396">
    <property type="entry name" value="Bact_Antivir_Def_Nuclease"/>
</dbReference>
<dbReference type="RefSeq" id="WP_011848963.1">
    <property type="nucleotide sequence ID" value="NC_009073.1"/>
</dbReference>
<dbReference type="eggNOG" id="arCOG06982">
    <property type="taxonomic scope" value="Archaea"/>
</dbReference>
<evidence type="ECO:0008006" key="5">
    <source>
        <dbReference type="Google" id="ProtNLM"/>
    </source>
</evidence>
<reference evidence="3" key="1">
    <citation type="submission" date="2007-02" db="EMBL/GenBank/DDBJ databases">
        <title>Complete sequence of Pyrobaculum calidifontis JCM 11548.</title>
        <authorList>
            <consortium name="US DOE Joint Genome Institute"/>
            <person name="Copeland A."/>
            <person name="Lucas S."/>
            <person name="Lapidus A."/>
            <person name="Barry K."/>
            <person name="Glavina del Rio T."/>
            <person name="Dalin E."/>
            <person name="Tice H."/>
            <person name="Pitluck S."/>
            <person name="Chain P."/>
            <person name="Malfatti S."/>
            <person name="Shin M."/>
            <person name="Vergez L."/>
            <person name="Schmutz J."/>
            <person name="Larimer F."/>
            <person name="Land M."/>
            <person name="Hauser L."/>
            <person name="Kyrpides N."/>
            <person name="Mikhailova N."/>
            <person name="Cozen A.E."/>
            <person name="Fitz-Gibbon S.T."/>
            <person name="House C.H."/>
            <person name="Saltikov C."/>
            <person name="Lowe T.M."/>
            <person name="Richardson P."/>
        </authorList>
    </citation>
    <scope>NUCLEOTIDE SEQUENCE [LARGE SCALE GENOMIC DNA]</scope>
    <source>
        <strain evidence="3">JCM 11548</strain>
    </source>
</reference>
<dbReference type="STRING" id="410359.Pcal_0269"/>
<dbReference type="AlphaFoldDB" id="A3MST9"/>
<proteinExistence type="predicted"/>
<keyword evidence="4" id="KW-1185">Reference proteome</keyword>
<dbReference type="KEGG" id="pcl:Pcal_0269"/>
<dbReference type="Gene3D" id="3.40.50.300">
    <property type="entry name" value="P-loop containing nucleotide triphosphate hydrolases"/>
    <property type="match status" value="2"/>
</dbReference>
<dbReference type="PANTHER" id="PTHR43581:SF4">
    <property type="entry name" value="ATP_GTP PHOSPHATASE"/>
    <property type="match status" value="1"/>
</dbReference>
<protein>
    <recommendedName>
        <fullName evidence="5">ATPase AAA-type core domain-containing protein</fullName>
    </recommendedName>
</protein>
<evidence type="ECO:0000313" key="3">
    <source>
        <dbReference type="EMBL" id="ABO07706.1"/>
    </source>
</evidence>
<dbReference type="Pfam" id="PF13304">
    <property type="entry name" value="AAA_21"/>
    <property type="match status" value="1"/>
</dbReference>
<dbReference type="GO" id="GO:0016887">
    <property type="term" value="F:ATP hydrolysis activity"/>
    <property type="evidence" value="ECO:0007669"/>
    <property type="project" value="InterPro"/>
</dbReference>
<dbReference type="OrthoDB" id="387695at2157"/>
<feature type="domain" description="ATPase AAA-type core" evidence="1">
    <location>
        <begin position="299"/>
        <end position="381"/>
    </location>
</feature>
<dbReference type="eggNOG" id="arCOG05422">
    <property type="taxonomic scope" value="Archaea"/>
</dbReference>
<gene>
    <name evidence="3" type="ordered locus">Pcal_0269</name>
</gene>